<dbReference type="Gene3D" id="3.40.50.2000">
    <property type="entry name" value="Glycogen Phosphorylase B"/>
    <property type="match status" value="4"/>
</dbReference>
<evidence type="ECO:0000313" key="3">
    <source>
        <dbReference type="EMBL" id="NGM24390.1"/>
    </source>
</evidence>
<gene>
    <name evidence="3" type="ORF">G3576_30685</name>
</gene>
<proteinExistence type="predicted"/>
<dbReference type="EMBL" id="JAAIKB010000037">
    <property type="protein sequence ID" value="NGM24390.1"/>
    <property type="molecule type" value="Genomic_DNA"/>
</dbReference>
<dbReference type="PANTHER" id="PTHR46401">
    <property type="entry name" value="GLYCOSYLTRANSFERASE WBBK-RELATED"/>
    <property type="match status" value="1"/>
</dbReference>
<protein>
    <submittedName>
        <fullName evidence="3">Glycosyltransferase</fullName>
    </submittedName>
</protein>
<dbReference type="SUPFAM" id="SSF53756">
    <property type="entry name" value="UDP-Glycosyltransferase/glycogen phosphorylase"/>
    <property type="match status" value="3"/>
</dbReference>
<feature type="domain" description="Glycosyl transferase family 1" evidence="2">
    <location>
        <begin position="475"/>
        <end position="603"/>
    </location>
</feature>
<sequence length="1515" mass="166341">MANELAQRLSYADVVTAPSTEINYYLNYSAYRGREGRADAAFFTHIENASEAKDRFFRIARSVNACVCHSAPSQKQLASAGITNAVVIAPGVDLRKFDARLKIGVVGRTYHTGRKGEHLVAQVMDIPGIEWEFTGSGWPGRSIHLPQEDLPAFYRSLDYLLVPSLQEAGPMSVIEALACGTPVIAPPIGWIPEYPHVEFRTGDVDDLRRVLTGLLDKKLQLRASVSGRTWESWAEKHDTLFTRLARECGLRSWLTIAGSQLVSSIGRGLGIPQVNATSTQKVKITLRSHGPERHSLGGPSVRIPILAKRLRWAGYDVSLEHSGYANIVHVFNAWSSSSALDALREAKAAGSLVVFSPIFLELSDQLLWETRLLSALKASNSVAEAVASFAEIRSLRAIVRASDRKPEPVPGYFAHLKEMFSLVDAAIFLSEAERDSLSSLGVTLPHHTKIVPNPANTPTSPPAKSLFEKQFGISDYVLCIGRLEPRKNQLALVLALRETNIPLVLIGHSTHPEYRRLIDLYRWDGLIIIDRLDNDSPLFWSALAGAQIFALPSWAEGGPLAALEAASVGCKLILTDGRGEREYFGKWATYVDPSDPLALKEAILHESQRVRSKHEINAQIKFFRKRYSWERHVEATRHLYNGLLEKEKIPGIHAKPQPGSSHIPTTPPLVLYDITTLANHGGRWTGIPRVEAQIARHLGSVLAGRLRFVAWHDKTEQMVPISNASVYAGTASRELETYDDAHLPVLQESRGGRLIVVGSAWMQNTRYTLTIANIVDTLDLRLTLVLHDCFPLSFPHWYPENYTPVFRENLLSLLSVSSSVVAVSQATATALRVALGAGHPALANLPIEIFREGDELDSADGEFVSDSIQESLRDVKFVLAVGAIHARKNYGLLYQVWLRLVDEMKSNCPLLIIVGGVAWNGKETADALTKDPRLNGLVRLLEDVDDLTLHWLYQSSLLTVYPSFAEGWGLPVAESLRLGSICLASDLPSVREIDQSLVERLDPLDPTGWAARISFYLGSEAAREAAREKIRLGYMPHSWAHAAKDLIEVVEAPSTRERRSAADFGGYAFGTVVRLGQFSGPGFRLGRGWSTPEPWGAAMRTSSSTVKFRLTEPAVGALVFCALLRTPDELRESTVTVSVAGKAIATWHLTGDRFTTRYAVLQPSSVSGLALEIQLDTAAAGLGVCCFALSLISNVSSIETLMGQPRHGSDFGSHVSIAGERAYVEARHDLEYPLELEIVLSTNLAEPIADGASLIVNSVFFETYRVSRHARTRLIVTIPSAVRSKRDPIVMDFIAHSFTTHRPLRNRIRIHSVREISLSALQCQALVWNCEGFENFASIGNVGDRLGAAWEVLPDRGIKALATTASLSLRLPSRDGTLTLSLSSQTILPAPGTNNKLDLEISSAGKLLEMVSLSNDEVRDVSIALSPSVVDTGGFINLDFSITPLEDRTTTSNFIIQKIELTDQMMDVVSRPTREINASNIAGEKMVWPARAIRSKNSISGLISPPPCGIGGERY</sequence>
<dbReference type="PANTHER" id="PTHR46401:SF2">
    <property type="entry name" value="GLYCOSYLTRANSFERASE WBBK-RELATED"/>
    <property type="match status" value="1"/>
</dbReference>
<dbReference type="RefSeq" id="WP_164698296.1">
    <property type="nucleotide sequence ID" value="NZ_JAAIKB010000037.1"/>
</dbReference>
<dbReference type="Pfam" id="PF00534">
    <property type="entry name" value="Glycos_transf_1"/>
    <property type="match status" value="3"/>
</dbReference>
<dbReference type="GO" id="GO:0016757">
    <property type="term" value="F:glycosyltransferase activity"/>
    <property type="evidence" value="ECO:0007669"/>
    <property type="project" value="InterPro"/>
</dbReference>
<evidence type="ECO:0000259" key="2">
    <source>
        <dbReference type="Pfam" id="PF00534"/>
    </source>
</evidence>
<dbReference type="CDD" id="cd03801">
    <property type="entry name" value="GT4_PimA-like"/>
    <property type="match status" value="2"/>
</dbReference>
<organism evidence="3 4">
    <name type="scientific">Falsiroseomonas algicola</name>
    <dbReference type="NCBI Taxonomy" id="2716930"/>
    <lineage>
        <taxon>Bacteria</taxon>
        <taxon>Pseudomonadati</taxon>
        <taxon>Pseudomonadota</taxon>
        <taxon>Alphaproteobacteria</taxon>
        <taxon>Acetobacterales</taxon>
        <taxon>Roseomonadaceae</taxon>
        <taxon>Falsiroseomonas</taxon>
    </lineage>
</organism>
<name>A0A6M1LV97_9PROT</name>
<reference evidence="3 4" key="1">
    <citation type="submission" date="2020-03" db="EMBL/GenBank/DDBJ databases">
        <title>Roseomonas stagni sp. nov., isolated from pond water in Japan.</title>
        <authorList>
            <person name="Furuhata K."/>
            <person name="Miyamoto H."/>
            <person name="Goto K."/>
        </authorList>
    </citation>
    <scope>NUCLEOTIDE SEQUENCE [LARGE SCALE GENOMIC DNA]</scope>
    <source>
        <strain evidence="3 4">PeD5</strain>
    </source>
</reference>
<feature type="domain" description="Glycosyl transferase family 1" evidence="2">
    <location>
        <begin position="874"/>
        <end position="1029"/>
    </location>
</feature>
<comment type="caution">
    <text evidence="3">The sequence shown here is derived from an EMBL/GenBank/DDBJ whole genome shotgun (WGS) entry which is preliminary data.</text>
</comment>
<dbReference type="Proteomes" id="UP000475385">
    <property type="component" value="Unassembled WGS sequence"/>
</dbReference>
<accession>A0A6M1LV97</accession>
<evidence type="ECO:0000313" key="4">
    <source>
        <dbReference type="Proteomes" id="UP000475385"/>
    </source>
</evidence>
<keyword evidence="4" id="KW-1185">Reference proteome</keyword>
<feature type="domain" description="Glycosyl transferase family 1" evidence="2">
    <location>
        <begin position="145"/>
        <end position="194"/>
    </location>
</feature>
<evidence type="ECO:0000256" key="1">
    <source>
        <dbReference type="ARBA" id="ARBA00022679"/>
    </source>
</evidence>
<keyword evidence="1" id="KW-0808">Transferase</keyword>
<dbReference type="GO" id="GO:0009103">
    <property type="term" value="P:lipopolysaccharide biosynthetic process"/>
    <property type="evidence" value="ECO:0007669"/>
    <property type="project" value="TreeGrafter"/>
</dbReference>
<dbReference type="InterPro" id="IPR001296">
    <property type="entry name" value="Glyco_trans_1"/>
</dbReference>